<keyword evidence="18" id="KW-1185">Reference proteome</keyword>
<evidence type="ECO:0000256" key="8">
    <source>
        <dbReference type="ARBA" id="ARBA00022490"/>
    </source>
</evidence>
<keyword evidence="11 13" id="KW-0255">Endonuclease</keyword>
<dbReference type="InterPro" id="IPR004649">
    <property type="entry name" value="RNase_H2_suA"/>
</dbReference>
<dbReference type="EMBL" id="CP049074">
    <property type="protein sequence ID" value="QKR00501.1"/>
    <property type="molecule type" value="Genomic_DNA"/>
</dbReference>
<evidence type="ECO:0000256" key="7">
    <source>
        <dbReference type="ARBA" id="ARBA00019179"/>
    </source>
</evidence>
<sequence length="208" mass="23437">MRVGIDEAGRGCLIGPMVVAGVALSDYSIKTLKDAGVKDSKKLTRKRREELFDKILESSEAIIVSKATPEEIDSNNLNKITYQKVIEVIDGMAWLSPNVITVDKVGPEEEVVKRIREMGFEPNVVHRADEMFTEASSASIIAKVIRDRIVDSLKREFGDFGSGYPSDRRTVQWINQVISEGRDPPNIIRRSWKFLLKHAPSFYIEKVS</sequence>
<evidence type="ECO:0000256" key="6">
    <source>
        <dbReference type="ARBA" id="ARBA00012180"/>
    </source>
</evidence>
<dbReference type="InterPro" id="IPR020787">
    <property type="entry name" value="RNase_HII_arc"/>
</dbReference>
<dbReference type="GO" id="GO:0032299">
    <property type="term" value="C:ribonuclease H2 complex"/>
    <property type="evidence" value="ECO:0007669"/>
    <property type="project" value="TreeGrafter"/>
</dbReference>
<comment type="cofactor">
    <cofactor evidence="2">
        <name>Mg(2+)</name>
        <dbReference type="ChEBI" id="CHEBI:18420"/>
    </cofactor>
</comment>
<dbReference type="CDD" id="cd07180">
    <property type="entry name" value="RNase_HII_archaea_like"/>
    <property type="match status" value="1"/>
</dbReference>
<dbReference type="GO" id="GO:0043137">
    <property type="term" value="P:DNA replication, removal of RNA primer"/>
    <property type="evidence" value="ECO:0007669"/>
    <property type="project" value="TreeGrafter"/>
</dbReference>
<dbReference type="GeneID" id="55642090"/>
<dbReference type="Gene3D" id="1.10.10.460">
    <property type="entry name" value="Ribonuclease hii. Domain 2"/>
    <property type="match status" value="1"/>
</dbReference>
<dbReference type="GO" id="GO:0005737">
    <property type="term" value="C:cytoplasm"/>
    <property type="evidence" value="ECO:0007669"/>
    <property type="project" value="UniProtKB-SubCell"/>
</dbReference>
<protein>
    <recommendedName>
        <fullName evidence="7 13">Ribonuclease HII</fullName>
        <shortName evidence="13">RNase HII</shortName>
        <ecNumber evidence="6 13">3.1.26.4</ecNumber>
    </recommendedName>
</protein>
<feature type="domain" description="RNase H type-2" evidence="16">
    <location>
        <begin position="1"/>
        <end position="204"/>
    </location>
</feature>
<evidence type="ECO:0000256" key="14">
    <source>
        <dbReference type="PROSITE-ProRule" id="PRU01319"/>
    </source>
</evidence>
<feature type="binding site" evidence="13 14">
    <location>
        <position position="103"/>
    </location>
    <ligand>
        <name>a divalent metal cation</name>
        <dbReference type="ChEBI" id="CHEBI:60240"/>
    </ligand>
</feature>
<keyword evidence="13" id="KW-0464">Manganese</keyword>
<evidence type="ECO:0000256" key="11">
    <source>
        <dbReference type="ARBA" id="ARBA00022759"/>
    </source>
</evidence>
<keyword evidence="9 13" id="KW-0540">Nuclease</keyword>
<dbReference type="OrthoDB" id="33866at2157"/>
<evidence type="ECO:0000256" key="2">
    <source>
        <dbReference type="ARBA" id="ARBA00001946"/>
    </source>
</evidence>
<feature type="binding site" evidence="13 14">
    <location>
        <position position="6"/>
    </location>
    <ligand>
        <name>a divalent metal cation</name>
        <dbReference type="ChEBI" id="CHEBI:60240"/>
    </ligand>
</feature>
<dbReference type="InterPro" id="IPR001352">
    <property type="entry name" value="RNase_HII/HIII"/>
</dbReference>
<dbReference type="GO" id="GO:0004523">
    <property type="term" value="F:RNA-DNA hybrid ribonuclease activity"/>
    <property type="evidence" value="ECO:0007669"/>
    <property type="project" value="UniProtKB-UniRule"/>
</dbReference>
<evidence type="ECO:0000256" key="5">
    <source>
        <dbReference type="ARBA" id="ARBA00007383"/>
    </source>
</evidence>
<evidence type="ECO:0000313" key="18">
    <source>
        <dbReference type="Proteomes" id="UP000509301"/>
    </source>
</evidence>
<dbReference type="HAMAP" id="MF_00052_A">
    <property type="entry name" value="RNase_HII_A"/>
    <property type="match status" value="1"/>
</dbReference>
<dbReference type="Proteomes" id="UP000509301">
    <property type="component" value="Chromosome"/>
</dbReference>
<dbReference type="PANTHER" id="PTHR10954:SF23">
    <property type="entry name" value="RIBONUCLEASE"/>
    <property type="match status" value="1"/>
</dbReference>
<dbReference type="InterPro" id="IPR024567">
    <property type="entry name" value="RNase_HII/HIII_dom"/>
</dbReference>
<name>A0A6N0NZD6_9CREN</name>
<proteinExistence type="inferred from homology"/>
<organism evidence="17 18">
    <name type="scientific">Metallosphaera tengchongensis</name>
    <dbReference type="NCBI Taxonomy" id="1532350"/>
    <lineage>
        <taxon>Archaea</taxon>
        <taxon>Thermoproteota</taxon>
        <taxon>Thermoprotei</taxon>
        <taxon>Sulfolobales</taxon>
        <taxon>Sulfolobaceae</taxon>
        <taxon>Metallosphaera</taxon>
    </lineage>
</organism>
<feature type="binding site" evidence="13 14">
    <location>
        <position position="7"/>
    </location>
    <ligand>
        <name>a divalent metal cation</name>
        <dbReference type="ChEBI" id="CHEBI:60240"/>
    </ligand>
</feature>
<evidence type="ECO:0000256" key="13">
    <source>
        <dbReference type="HAMAP-Rule" id="MF_00052"/>
    </source>
</evidence>
<dbReference type="KEGG" id="mten:GWK48_09060"/>
<dbReference type="PROSITE" id="PS51975">
    <property type="entry name" value="RNASE_H_2"/>
    <property type="match status" value="1"/>
</dbReference>
<dbReference type="InterPro" id="IPR023160">
    <property type="entry name" value="RNase_HII_hlx-loop-hlx_cap_dom"/>
</dbReference>
<evidence type="ECO:0000313" key="17">
    <source>
        <dbReference type="EMBL" id="QKR00501.1"/>
    </source>
</evidence>
<dbReference type="Gene3D" id="3.30.420.10">
    <property type="entry name" value="Ribonuclease H-like superfamily/Ribonuclease H"/>
    <property type="match status" value="1"/>
</dbReference>
<dbReference type="PANTHER" id="PTHR10954">
    <property type="entry name" value="RIBONUCLEASE H2 SUBUNIT A"/>
    <property type="match status" value="1"/>
</dbReference>
<comment type="function">
    <text evidence="3 13 15">Endonuclease that specifically degrades the RNA of RNA-DNA hybrids.</text>
</comment>
<dbReference type="Pfam" id="PF01351">
    <property type="entry name" value="RNase_HII"/>
    <property type="match status" value="1"/>
</dbReference>
<evidence type="ECO:0000256" key="10">
    <source>
        <dbReference type="ARBA" id="ARBA00022723"/>
    </source>
</evidence>
<evidence type="ECO:0000256" key="15">
    <source>
        <dbReference type="RuleBase" id="RU003515"/>
    </source>
</evidence>
<evidence type="ECO:0000259" key="16">
    <source>
        <dbReference type="PROSITE" id="PS51975"/>
    </source>
</evidence>
<keyword evidence="10 13" id="KW-0479">Metal-binding</keyword>
<evidence type="ECO:0000256" key="1">
    <source>
        <dbReference type="ARBA" id="ARBA00000077"/>
    </source>
</evidence>
<evidence type="ECO:0000256" key="4">
    <source>
        <dbReference type="ARBA" id="ARBA00004496"/>
    </source>
</evidence>
<comment type="catalytic activity">
    <reaction evidence="1 13 14 15">
        <text>Endonucleolytic cleavage to 5'-phosphomonoester.</text>
        <dbReference type="EC" id="3.1.26.4"/>
    </reaction>
</comment>
<dbReference type="InterPro" id="IPR012337">
    <property type="entry name" value="RNaseH-like_sf"/>
</dbReference>
<keyword evidence="12 13" id="KW-0378">Hydrolase</keyword>
<dbReference type="SUPFAM" id="SSF53098">
    <property type="entry name" value="Ribonuclease H-like"/>
    <property type="match status" value="1"/>
</dbReference>
<dbReference type="GO" id="GO:0030145">
    <property type="term" value="F:manganese ion binding"/>
    <property type="evidence" value="ECO:0007669"/>
    <property type="project" value="UniProtKB-UniRule"/>
</dbReference>
<dbReference type="GO" id="GO:0006298">
    <property type="term" value="P:mismatch repair"/>
    <property type="evidence" value="ECO:0007669"/>
    <property type="project" value="TreeGrafter"/>
</dbReference>
<dbReference type="EC" id="3.1.26.4" evidence="6 13"/>
<evidence type="ECO:0000256" key="3">
    <source>
        <dbReference type="ARBA" id="ARBA00004065"/>
    </source>
</evidence>
<dbReference type="GO" id="GO:0003723">
    <property type="term" value="F:RNA binding"/>
    <property type="evidence" value="ECO:0007669"/>
    <property type="project" value="UniProtKB-UniRule"/>
</dbReference>
<dbReference type="RefSeq" id="WP_174631549.1">
    <property type="nucleotide sequence ID" value="NZ_CP049074.1"/>
</dbReference>
<comment type="similarity">
    <text evidence="5 13 15">Belongs to the RNase HII family.</text>
</comment>
<dbReference type="AlphaFoldDB" id="A0A6N0NZD6"/>
<dbReference type="InterPro" id="IPR036397">
    <property type="entry name" value="RNaseH_sf"/>
</dbReference>
<keyword evidence="8 13" id="KW-0963">Cytoplasm</keyword>
<comment type="subcellular location">
    <subcellularLocation>
        <location evidence="4 13">Cytoplasm</location>
    </subcellularLocation>
</comment>
<evidence type="ECO:0000256" key="12">
    <source>
        <dbReference type="ARBA" id="ARBA00022801"/>
    </source>
</evidence>
<dbReference type="NCBIfam" id="TIGR00729">
    <property type="entry name" value="ribonuclease HII"/>
    <property type="match status" value="1"/>
</dbReference>
<evidence type="ECO:0000256" key="9">
    <source>
        <dbReference type="ARBA" id="ARBA00022722"/>
    </source>
</evidence>
<accession>A0A6N0NZD6</accession>
<comment type="cofactor">
    <cofactor evidence="13 14">
        <name>Mn(2+)</name>
        <dbReference type="ChEBI" id="CHEBI:29035"/>
    </cofactor>
    <cofactor evidence="13 14">
        <name>Mg(2+)</name>
        <dbReference type="ChEBI" id="CHEBI:18420"/>
    </cofactor>
    <text evidence="13 14">Manganese or magnesium. Binds 1 divalent metal ion per monomer in the absence of substrate. May bind a second metal ion after substrate binding.</text>
</comment>
<reference evidence="17 18" key="1">
    <citation type="submission" date="2020-02" db="EMBL/GenBank/DDBJ databases">
        <title>Comparative genome analysis reveals the metabolism and evolution of the thermophilic archaeal genus Metallosphaera.</title>
        <authorList>
            <person name="Jiang C."/>
        </authorList>
    </citation>
    <scope>NUCLEOTIDE SEQUENCE [LARGE SCALE GENOMIC DNA]</scope>
    <source>
        <strain evidence="17 18">Ric-A</strain>
    </source>
</reference>
<gene>
    <name evidence="13" type="primary">rnhB</name>
    <name evidence="17" type="ORF">GWK48_09060</name>
</gene>